<gene>
    <name evidence="2" type="ORF">METZ01_LOCUS418333</name>
</gene>
<dbReference type="AlphaFoldDB" id="A0A382X3Q5"/>
<organism evidence="2">
    <name type="scientific">marine metagenome</name>
    <dbReference type="NCBI Taxonomy" id="408172"/>
    <lineage>
        <taxon>unclassified sequences</taxon>
        <taxon>metagenomes</taxon>
        <taxon>ecological metagenomes</taxon>
    </lineage>
</organism>
<protein>
    <submittedName>
        <fullName evidence="2">Uncharacterized protein</fullName>
    </submittedName>
</protein>
<proteinExistence type="predicted"/>
<accession>A0A382X3Q5</accession>
<feature type="region of interest" description="Disordered" evidence="1">
    <location>
        <begin position="1"/>
        <end position="35"/>
    </location>
</feature>
<name>A0A382X3Q5_9ZZZZ</name>
<feature type="compositionally biased region" description="Low complexity" evidence="1">
    <location>
        <begin position="18"/>
        <end position="27"/>
    </location>
</feature>
<evidence type="ECO:0000256" key="1">
    <source>
        <dbReference type="SAM" id="MobiDB-lite"/>
    </source>
</evidence>
<dbReference type="EMBL" id="UINC01164559">
    <property type="protein sequence ID" value="SVD65479.1"/>
    <property type="molecule type" value="Genomic_DNA"/>
</dbReference>
<evidence type="ECO:0000313" key="2">
    <source>
        <dbReference type="EMBL" id="SVD65479.1"/>
    </source>
</evidence>
<reference evidence="2" key="1">
    <citation type="submission" date="2018-05" db="EMBL/GenBank/DDBJ databases">
        <authorList>
            <person name="Lanie J.A."/>
            <person name="Ng W.-L."/>
            <person name="Kazmierczak K.M."/>
            <person name="Andrzejewski T.M."/>
            <person name="Davidsen T.M."/>
            <person name="Wayne K.J."/>
            <person name="Tettelin H."/>
            <person name="Glass J.I."/>
            <person name="Rusch D."/>
            <person name="Podicherti R."/>
            <person name="Tsui H.-C.T."/>
            <person name="Winkler M.E."/>
        </authorList>
    </citation>
    <scope>NUCLEOTIDE SEQUENCE</scope>
</reference>
<sequence>MSRFGDLLGGKVTPPTPAVVTEPTPDVVKGDSDKGKTDLDSLSKIELEEFGRELGIELDRRFNKAKLVQQIEDELKKQ</sequence>